<evidence type="ECO:0000313" key="1">
    <source>
        <dbReference type="EMBL" id="UXI77145.1"/>
    </source>
</evidence>
<proteinExistence type="predicted"/>
<accession>A0ABY6BMX5</accession>
<dbReference type="Gene3D" id="1.10.600.10">
    <property type="entry name" value="Farnesyl Diphosphate Synthase"/>
    <property type="match status" value="1"/>
</dbReference>
<evidence type="ECO:0000313" key="2">
    <source>
        <dbReference type="Proteomes" id="UP001064390"/>
    </source>
</evidence>
<sequence>MCATERERAWTVATHSADFFARFAPVADEDRLLTAALWVYWGFAFDDARCDSGPLSGRPAQFPWR</sequence>
<reference evidence="1" key="1">
    <citation type="submission" date="2022-09" db="EMBL/GenBank/DDBJ databases">
        <title>Streptomyces vinaceusdrappus strain AC-40.</title>
        <authorList>
            <person name="Sedeek A.M."/>
            <person name="Salah I."/>
            <person name="Kamel H.L."/>
            <person name="Soltan M.A."/>
            <person name="Elsayed T.R."/>
        </authorList>
    </citation>
    <scope>NUCLEOTIDE SEQUENCE</scope>
    <source>
        <strain evidence="1">AC-40</strain>
    </source>
</reference>
<dbReference type="EMBL" id="CP104697">
    <property type="protein sequence ID" value="UXI77145.1"/>
    <property type="molecule type" value="Genomic_DNA"/>
</dbReference>
<keyword evidence="2" id="KW-1185">Reference proteome</keyword>
<gene>
    <name evidence="1" type="ORF">N6Q81_03295</name>
</gene>
<organism evidence="1 2">
    <name type="scientific">Streptomyces vinaceusdrappus</name>
    <dbReference type="NCBI Taxonomy" id="67376"/>
    <lineage>
        <taxon>Bacteria</taxon>
        <taxon>Bacillati</taxon>
        <taxon>Actinomycetota</taxon>
        <taxon>Actinomycetes</taxon>
        <taxon>Kitasatosporales</taxon>
        <taxon>Streptomycetaceae</taxon>
        <taxon>Streptomyces</taxon>
        <taxon>Streptomyces rochei group</taxon>
    </lineage>
</organism>
<dbReference type="SUPFAM" id="SSF48576">
    <property type="entry name" value="Terpenoid synthases"/>
    <property type="match status" value="1"/>
</dbReference>
<dbReference type="InterPro" id="IPR008949">
    <property type="entry name" value="Isoprenoid_synthase_dom_sf"/>
</dbReference>
<dbReference type="RefSeq" id="WP_127433106.1">
    <property type="nucleotide sequence ID" value="NZ_CP104697.1"/>
</dbReference>
<dbReference type="Proteomes" id="UP001064390">
    <property type="component" value="Chromosome"/>
</dbReference>
<protein>
    <submittedName>
        <fullName evidence="1">Uncharacterized protein</fullName>
    </submittedName>
</protein>
<name>A0ABY6BMX5_9ACTN</name>